<sequence length="252" mass="28640" precursor="true">MSIRALLVLALAVYSPLELLSADEPPKVPPSPTVGSVYGKAVTAADIGLTAPIDPTVQFDARDTARWKLMGRIITAFGVPVVERFVKKQKINATAAEIEKFELNLQKFNERSLRQWEARLLELQKELAAPNLSNENKAKLKKEQAMYETIVASIRELPKADKPNSIARHFIVAWKTERELHRMYGGRVIFQQAGLEALDGRRRLFEQAEKNGDIKFDDAGVRHLFYYYYADMKHTVVDEKGFEQPWFFGDGD</sequence>
<evidence type="ECO:0000256" key="1">
    <source>
        <dbReference type="SAM" id="Coils"/>
    </source>
</evidence>
<protein>
    <submittedName>
        <fullName evidence="3">Uncharacterized protein</fullName>
    </submittedName>
</protein>
<gene>
    <name evidence="3" type="ORF">Mal52_05740</name>
</gene>
<dbReference type="AlphaFoldDB" id="A0A517ZI46"/>
<keyword evidence="2" id="KW-0732">Signal</keyword>
<name>A0A517ZI46_9PLAN</name>
<proteinExistence type="predicted"/>
<evidence type="ECO:0000313" key="4">
    <source>
        <dbReference type="Proteomes" id="UP000319383"/>
    </source>
</evidence>
<dbReference type="EMBL" id="CP036276">
    <property type="protein sequence ID" value="QDU42119.1"/>
    <property type="molecule type" value="Genomic_DNA"/>
</dbReference>
<feature type="chain" id="PRO_5021706955" evidence="2">
    <location>
        <begin position="22"/>
        <end position="252"/>
    </location>
</feature>
<dbReference type="RefSeq" id="WP_145374173.1">
    <property type="nucleotide sequence ID" value="NZ_CP036276.1"/>
</dbReference>
<keyword evidence="1" id="KW-0175">Coiled coil</keyword>
<evidence type="ECO:0000256" key="2">
    <source>
        <dbReference type="SAM" id="SignalP"/>
    </source>
</evidence>
<evidence type="ECO:0000313" key="3">
    <source>
        <dbReference type="EMBL" id="QDU42119.1"/>
    </source>
</evidence>
<organism evidence="3 4">
    <name type="scientific">Symmachiella dynata</name>
    <dbReference type="NCBI Taxonomy" id="2527995"/>
    <lineage>
        <taxon>Bacteria</taxon>
        <taxon>Pseudomonadati</taxon>
        <taxon>Planctomycetota</taxon>
        <taxon>Planctomycetia</taxon>
        <taxon>Planctomycetales</taxon>
        <taxon>Planctomycetaceae</taxon>
        <taxon>Symmachiella</taxon>
    </lineage>
</organism>
<feature type="coiled-coil region" evidence="1">
    <location>
        <begin position="91"/>
        <end position="126"/>
    </location>
</feature>
<reference evidence="3 4" key="1">
    <citation type="submission" date="2019-02" db="EMBL/GenBank/DDBJ databases">
        <title>Deep-cultivation of Planctomycetes and their phenomic and genomic characterization uncovers novel biology.</title>
        <authorList>
            <person name="Wiegand S."/>
            <person name="Jogler M."/>
            <person name="Boedeker C."/>
            <person name="Pinto D."/>
            <person name="Vollmers J."/>
            <person name="Rivas-Marin E."/>
            <person name="Kohn T."/>
            <person name="Peeters S.H."/>
            <person name="Heuer A."/>
            <person name="Rast P."/>
            <person name="Oberbeckmann S."/>
            <person name="Bunk B."/>
            <person name="Jeske O."/>
            <person name="Meyerdierks A."/>
            <person name="Storesund J.E."/>
            <person name="Kallscheuer N."/>
            <person name="Luecker S."/>
            <person name="Lage O.M."/>
            <person name="Pohl T."/>
            <person name="Merkel B.J."/>
            <person name="Hornburger P."/>
            <person name="Mueller R.-W."/>
            <person name="Bruemmer F."/>
            <person name="Labrenz M."/>
            <person name="Spormann A.M."/>
            <person name="Op den Camp H."/>
            <person name="Overmann J."/>
            <person name="Amann R."/>
            <person name="Jetten M.S.M."/>
            <person name="Mascher T."/>
            <person name="Medema M.H."/>
            <person name="Devos D.P."/>
            <person name="Kaster A.-K."/>
            <person name="Ovreas L."/>
            <person name="Rohde M."/>
            <person name="Galperin M.Y."/>
            <person name="Jogler C."/>
        </authorList>
    </citation>
    <scope>NUCLEOTIDE SEQUENCE [LARGE SCALE GENOMIC DNA]</scope>
    <source>
        <strain evidence="3 4">Mal52</strain>
    </source>
</reference>
<accession>A0A517ZI46</accession>
<feature type="signal peptide" evidence="2">
    <location>
        <begin position="1"/>
        <end position="21"/>
    </location>
</feature>
<keyword evidence="4" id="KW-1185">Reference proteome</keyword>
<dbReference type="Proteomes" id="UP000319383">
    <property type="component" value="Chromosome"/>
</dbReference>
<dbReference type="KEGG" id="sdyn:Mal52_05740"/>